<comment type="caution">
    <text evidence="7">The sequence shown here is derived from an EMBL/GenBank/DDBJ whole genome shotgun (WGS) entry which is preliminary data.</text>
</comment>
<dbReference type="InterPro" id="IPR012338">
    <property type="entry name" value="Beta-lactam/transpept-like"/>
</dbReference>
<dbReference type="NCBIfam" id="NF012161">
    <property type="entry name" value="bla_class_D_main"/>
    <property type="match status" value="1"/>
</dbReference>
<evidence type="ECO:0000256" key="1">
    <source>
        <dbReference type="ARBA" id="ARBA00007898"/>
    </source>
</evidence>
<dbReference type="EMBL" id="LAZR01000897">
    <property type="protein sequence ID" value="KKN55188.1"/>
    <property type="molecule type" value="Genomic_DNA"/>
</dbReference>
<keyword evidence="4" id="KW-0378">Hydrolase</keyword>
<evidence type="ECO:0000256" key="4">
    <source>
        <dbReference type="ARBA" id="ARBA00022801"/>
    </source>
</evidence>
<evidence type="ECO:0000313" key="7">
    <source>
        <dbReference type="EMBL" id="KKN55188.1"/>
    </source>
</evidence>
<dbReference type="GO" id="GO:0017001">
    <property type="term" value="P:antibiotic catabolic process"/>
    <property type="evidence" value="ECO:0007669"/>
    <property type="project" value="InterPro"/>
</dbReference>
<proteinExistence type="inferred from homology"/>
<evidence type="ECO:0000256" key="3">
    <source>
        <dbReference type="ARBA" id="ARBA00022729"/>
    </source>
</evidence>
<sequence>MIRKVLLSLSLLFMSMPSFSDDNELSKLYADNEIDGTLLVQSFDGRTEYQHNATKIEEGYIPASTFKIPNTLIALEEGVIKDQFEIIKWDGVEREFTPWNQDQTLATAFSRSCVWCYQRFAVKVGDIKYKQYLADFDYGNRETGSVISTFWLDGDLRVSVRDQVNFLRKVYLEQLPIKHRNVQILKDIMLTEETSDYKLWVKTGWQDEHGWYVGYIETQGKVWFFANHIKIKSPADLFFRKALTIKSLKMKGIIQ</sequence>
<evidence type="ECO:0000256" key="5">
    <source>
        <dbReference type="ARBA" id="ARBA00023251"/>
    </source>
</evidence>
<dbReference type="Pfam" id="PF00905">
    <property type="entry name" value="Transpeptidase"/>
    <property type="match status" value="1"/>
</dbReference>
<dbReference type="Gene3D" id="3.40.710.10">
    <property type="entry name" value="DD-peptidase/beta-lactamase superfamily"/>
    <property type="match status" value="1"/>
</dbReference>
<dbReference type="PROSITE" id="PS00337">
    <property type="entry name" value="BETA_LACTAMASE_D"/>
    <property type="match status" value="1"/>
</dbReference>
<dbReference type="InterPro" id="IPR001460">
    <property type="entry name" value="PCN-bd_Tpept"/>
</dbReference>
<keyword evidence="5" id="KW-0046">Antibiotic resistance</keyword>
<dbReference type="GO" id="GO:0008800">
    <property type="term" value="F:beta-lactamase activity"/>
    <property type="evidence" value="ECO:0007669"/>
    <property type="project" value="InterPro"/>
</dbReference>
<dbReference type="AlphaFoldDB" id="A0A0F9UNJ5"/>
<feature type="domain" description="Penicillin-binding protein transpeptidase" evidence="6">
    <location>
        <begin position="44"/>
        <end position="232"/>
    </location>
</feature>
<organism evidence="7">
    <name type="scientific">marine sediment metagenome</name>
    <dbReference type="NCBI Taxonomy" id="412755"/>
    <lineage>
        <taxon>unclassified sequences</taxon>
        <taxon>metagenomes</taxon>
        <taxon>ecological metagenomes</taxon>
    </lineage>
</organism>
<reference evidence="7" key="1">
    <citation type="journal article" date="2015" name="Nature">
        <title>Complex archaea that bridge the gap between prokaryotes and eukaryotes.</title>
        <authorList>
            <person name="Spang A."/>
            <person name="Saw J.H."/>
            <person name="Jorgensen S.L."/>
            <person name="Zaremba-Niedzwiedzka K."/>
            <person name="Martijn J."/>
            <person name="Lind A.E."/>
            <person name="van Eijk R."/>
            <person name="Schleper C."/>
            <person name="Guy L."/>
            <person name="Ettema T.J."/>
        </authorList>
    </citation>
    <scope>NUCLEOTIDE SEQUENCE</scope>
</reference>
<evidence type="ECO:0000259" key="6">
    <source>
        <dbReference type="Pfam" id="PF00905"/>
    </source>
</evidence>
<keyword evidence="3" id="KW-0732">Signal</keyword>
<accession>A0A0F9UNJ5</accession>
<evidence type="ECO:0000256" key="2">
    <source>
        <dbReference type="ARBA" id="ARBA00012865"/>
    </source>
</evidence>
<protein>
    <recommendedName>
        <fullName evidence="2">beta-lactamase</fullName>
        <ecNumber evidence="2">3.5.2.6</ecNumber>
    </recommendedName>
</protein>
<dbReference type="SUPFAM" id="SSF56601">
    <property type="entry name" value="beta-lactamase/transpeptidase-like"/>
    <property type="match status" value="1"/>
</dbReference>
<dbReference type="GO" id="GO:0046677">
    <property type="term" value="P:response to antibiotic"/>
    <property type="evidence" value="ECO:0007669"/>
    <property type="project" value="UniProtKB-KW"/>
</dbReference>
<dbReference type="InterPro" id="IPR002137">
    <property type="entry name" value="Beta-lactam_class-D_AS"/>
</dbReference>
<dbReference type="GO" id="GO:0008658">
    <property type="term" value="F:penicillin binding"/>
    <property type="evidence" value="ECO:0007669"/>
    <property type="project" value="InterPro"/>
</dbReference>
<comment type="similarity">
    <text evidence="1">Belongs to the class-D beta-lactamase family.</text>
</comment>
<gene>
    <name evidence="7" type="ORF">LCGC14_0584970</name>
</gene>
<dbReference type="EC" id="3.5.2.6" evidence="2"/>
<name>A0A0F9UNJ5_9ZZZZ</name>